<keyword evidence="4 7" id="KW-1133">Transmembrane helix</keyword>
<dbReference type="InterPro" id="IPR004477">
    <property type="entry name" value="ComEC_N"/>
</dbReference>
<proteinExistence type="predicted"/>
<dbReference type="EMBL" id="JAUHTB010000004">
    <property type="protein sequence ID" value="MDN4505440.1"/>
    <property type="molecule type" value="Genomic_DNA"/>
</dbReference>
<feature type="transmembrane region" description="Helical" evidence="7">
    <location>
        <begin position="258"/>
        <end position="285"/>
    </location>
</feature>
<feature type="transmembrane region" description="Helical" evidence="7">
    <location>
        <begin position="291"/>
        <end position="312"/>
    </location>
</feature>
<name>A0ABT8GZ23_9ACTN</name>
<sequence length="481" mass="47442">MTDPVGTSRHRIPAVRDLRLVVPTLAVFAATAATGGVRPALAAAVAVVLAATAGVAVLWSVGAATRPGAGVRERLDRTALGVIALACAVGAVAAGVQAARVHALSAHPLNDLVGARTGVQVVVTGFDRPIRGGGVMVPVRVESTGSGSSAREAELDVVLLARNGWRGLPPGTRVEASVAVVEPRSAGEPPALRALSPPRVTGPPGWSGRIPAAVRERLRQVSGRALEGEAAGLLPSFILGDEGGVSARTRDEFRAAGLAHLAAVSGANTTYVVGAVLLAAAALGVGRRGRIVAAGLALGGFVAVVGPEPAVLRAAGTGAIGLAALGAHRTGRPLAALAAVVLVVALLDPATATGTGFVLSVTATAALVLAARPVAQRIRRPWMPGPVADILAVCVVAHLATLPVLVASGLGQGPWALPANIAVAPAVPLVTVLGTAAAALGPVWEGGAVLLAAACAPALWWLETVAGVAAGLPGSPPVMPG</sequence>
<comment type="subcellular location">
    <subcellularLocation>
        <location evidence="1">Cell membrane</location>
        <topology evidence="1">Multi-pass membrane protein</topology>
    </subcellularLocation>
</comment>
<evidence type="ECO:0000259" key="8">
    <source>
        <dbReference type="Pfam" id="PF03772"/>
    </source>
</evidence>
<evidence type="ECO:0000256" key="3">
    <source>
        <dbReference type="ARBA" id="ARBA00022692"/>
    </source>
</evidence>
<evidence type="ECO:0000313" key="9">
    <source>
        <dbReference type="EMBL" id="MDN4505440.1"/>
    </source>
</evidence>
<comment type="caution">
    <text evidence="9">The sequence shown here is derived from an EMBL/GenBank/DDBJ whole genome shotgun (WGS) entry which is preliminary data.</text>
</comment>
<evidence type="ECO:0000256" key="1">
    <source>
        <dbReference type="ARBA" id="ARBA00004651"/>
    </source>
</evidence>
<dbReference type="RefSeq" id="WP_301162340.1">
    <property type="nucleotide sequence ID" value="NZ_JAUHTB010000004.1"/>
</dbReference>
<gene>
    <name evidence="9" type="ORF">QYF62_05150</name>
</gene>
<organism evidence="9 10">
    <name type="scientific">Dietzia maris</name>
    <dbReference type="NCBI Taxonomy" id="37915"/>
    <lineage>
        <taxon>Bacteria</taxon>
        <taxon>Bacillati</taxon>
        <taxon>Actinomycetota</taxon>
        <taxon>Actinomycetes</taxon>
        <taxon>Mycobacteriales</taxon>
        <taxon>Dietziaceae</taxon>
        <taxon>Dietzia</taxon>
    </lineage>
</organism>
<feature type="transmembrane region" description="Helical" evidence="7">
    <location>
        <begin position="448"/>
        <end position="472"/>
    </location>
</feature>
<keyword evidence="10" id="KW-1185">Reference proteome</keyword>
<dbReference type="PANTHER" id="PTHR30619:SF7">
    <property type="entry name" value="BETA-LACTAMASE DOMAIN PROTEIN"/>
    <property type="match status" value="1"/>
</dbReference>
<dbReference type="PANTHER" id="PTHR30619">
    <property type="entry name" value="DNA INTERNALIZATION/COMPETENCE PROTEIN COMEC/REC2"/>
    <property type="match status" value="1"/>
</dbReference>
<feature type="transmembrane region" description="Helical" evidence="7">
    <location>
        <begin position="20"/>
        <end position="37"/>
    </location>
</feature>
<evidence type="ECO:0000256" key="6">
    <source>
        <dbReference type="SAM" id="MobiDB-lite"/>
    </source>
</evidence>
<reference evidence="9 10" key="1">
    <citation type="submission" date="2023-07" db="EMBL/GenBank/DDBJ databases">
        <title>Strategy for survival of the halotoleranting strain Dietzia MX2 from the Yakshinskoe mineral salts deposit.</title>
        <authorList>
            <person name="Kharitonova M.A."/>
            <person name="Kupriyanova-Ashina F.G."/>
            <person name="Shakirov T.R."/>
            <person name="Vafina M.S."/>
            <person name="Ilinskaya O.N."/>
        </authorList>
    </citation>
    <scope>NUCLEOTIDE SEQUENCE [LARGE SCALE GENOMIC DNA]</scope>
    <source>
        <strain evidence="9 10">MX2</strain>
    </source>
</reference>
<keyword evidence="2" id="KW-1003">Cell membrane</keyword>
<evidence type="ECO:0000256" key="7">
    <source>
        <dbReference type="SAM" id="Phobius"/>
    </source>
</evidence>
<feature type="transmembrane region" description="Helical" evidence="7">
    <location>
        <begin position="422"/>
        <end position="441"/>
    </location>
</feature>
<dbReference type="NCBIfam" id="TIGR00360">
    <property type="entry name" value="ComEC_N-term"/>
    <property type="match status" value="1"/>
</dbReference>
<accession>A0ABT8GZ23</accession>
<keyword evidence="3 7" id="KW-0812">Transmembrane</keyword>
<feature type="domain" description="ComEC/Rec2-related protein" evidence="8">
    <location>
        <begin position="238"/>
        <end position="475"/>
    </location>
</feature>
<keyword evidence="5 7" id="KW-0472">Membrane</keyword>
<dbReference type="Proteomes" id="UP001172702">
    <property type="component" value="Unassembled WGS sequence"/>
</dbReference>
<feature type="region of interest" description="Disordered" evidence="6">
    <location>
        <begin position="188"/>
        <end position="207"/>
    </location>
</feature>
<dbReference type="Pfam" id="PF03772">
    <property type="entry name" value="Competence"/>
    <property type="match status" value="1"/>
</dbReference>
<feature type="transmembrane region" description="Helical" evidence="7">
    <location>
        <begin position="387"/>
        <end position="410"/>
    </location>
</feature>
<evidence type="ECO:0000313" key="10">
    <source>
        <dbReference type="Proteomes" id="UP001172702"/>
    </source>
</evidence>
<evidence type="ECO:0000256" key="5">
    <source>
        <dbReference type="ARBA" id="ARBA00023136"/>
    </source>
</evidence>
<protein>
    <submittedName>
        <fullName evidence="9">ComEC/Rec2 family competence protein</fullName>
    </submittedName>
</protein>
<dbReference type="InterPro" id="IPR052159">
    <property type="entry name" value="Competence_DNA_uptake"/>
</dbReference>
<evidence type="ECO:0000256" key="4">
    <source>
        <dbReference type="ARBA" id="ARBA00022989"/>
    </source>
</evidence>
<feature type="transmembrane region" description="Helical" evidence="7">
    <location>
        <begin position="43"/>
        <end position="64"/>
    </location>
</feature>
<feature type="transmembrane region" description="Helical" evidence="7">
    <location>
        <begin position="357"/>
        <end position="375"/>
    </location>
</feature>
<evidence type="ECO:0000256" key="2">
    <source>
        <dbReference type="ARBA" id="ARBA00022475"/>
    </source>
</evidence>